<feature type="compositionally biased region" description="Low complexity" evidence="1">
    <location>
        <begin position="105"/>
        <end position="138"/>
    </location>
</feature>
<name>A0A395NRP1_TRIAR</name>
<keyword evidence="3" id="KW-1185">Reference proteome</keyword>
<gene>
    <name evidence="2" type="ORF">TARUN_3476</name>
</gene>
<reference evidence="2 3" key="1">
    <citation type="journal article" date="2018" name="PLoS Pathog.">
        <title>Evolution of structural diversity of trichothecenes, a family of toxins produced by plant pathogenic and entomopathogenic fungi.</title>
        <authorList>
            <person name="Proctor R.H."/>
            <person name="McCormick S.P."/>
            <person name="Kim H.S."/>
            <person name="Cardoza R.E."/>
            <person name="Stanley A.M."/>
            <person name="Lindo L."/>
            <person name="Kelly A."/>
            <person name="Brown D.W."/>
            <person name="Lee T."/>
            <person name="Vaughan M.M."/>
            <person name="Alexander N.J."/>
            <person name="Busman M."/>
            <person name="Gutierrez S."/>
        </authorList>
    </citation>
    <scope>NUCLEOTIDE SEQUENCE [LARGE SCALE GENOMIC DNA]</scope>
    <source>
        <strain evidence="2 3">IBT 40837</strain>
    </source>
</reference>
<evidence type="ECO:0000313" key="2">
    <source>
        <dbReference type="EMBL" id="RFU78770.1"/>
    </source>
</evidence>
<proteinExistence type="predicted"/>
<protein>
    <submittedName>
        <fullName evidence="2">Uncharacterized protein</fullName>
    </submittedName>
</protein>
<comment type="caution">
    <text evidence="2">The sequence shown here is derived from an EMBL/GenBank/DDBJ whole genome shotgun (WGS) entry which is preliminary data.</text>
</comment>
<feature type="region of interest" description="Disordered" evidence="1">
    <location>
        <begin position="96"/>
        <end position="138"/>
    </location>
</feature>
<evidence type="ECO:0000256" key="1">
    <source>
        <dbReference type="SAM" id="MobiDB-lite"/>
    </source>
</evidence>
<dbReference type="OrthoDB" id="5226159at2759"/>
<evidence type="ECO:0000313" key="3">
    <source>
        <dbReference type="Proteomes" id="UP000266272"/>
    </source>
</evidence>
<dbReference type="EMBL" id="PXOA01000195">
    <property type="protein sequence ID" value="RFU78770.1"/>
    <property type="molecule type" value="Genomic_DNA"/>
</dbReference>
<dbReference type="AlphaFoldDB" id="A0A395NRP1"/>
<organism evidence="2 3">
    <name type="scientific">Trichoderma arundinaceum</name>
    <dbReference type="NCBI Taxonomy" id="490622"/>
    <lineage>
        <taxon>Eukaryota</taxon>
        <taxon>Fungi</taxon>
        <taxon>Dikarya</taxon>
        <taxon>Ascomycota</taxon>
        <taxon>Pezizomycotina</taxon>
        <taxon>Sordariomycetes</taxon>
        <taxon>Hypocreomycetidae</taxon>
        <taxon>Hypocreales</taxon>
        <taxon>Hypocreaceae</taxon>
        <taxon>Trichoderma</taxon>
    </lineage>
</organism>
<sequence length="138" mass="15159">MAHMPRAASLVNLETASIGGYSNTTSATSEMRLKSNVRTLYERMQAALRHGRRKEKRGLEISGPFGLKKEPVLLPGISQEELCILREKAAASQIGVAEDSMFPDPSSSLPRPIRSRSPYRSPSPYSVISVSTQQQQSN</sequence>
<accession>A0A395NRP1</accession>
<dbReference type="Proteomes" id="UP000266272">
    <property type="component" value="Unassembled WGS sequence"/>
</dbReference>